<dbReference type="PANTHER" id="PTHR38887">
    <property type="entry name" value="CHROMOSOME 21, WHOLE GENOME SHOTGUN SEQUENCE"/>
    <property type="match status" value="1"/>
</dbReference>
<dbReference type="InterPro" id="IPR053221">
    <property type="entry name" value="Burnettramic_acid_biosynth"/>
</dbReference>
<dbReference type="PANTHER" id="PTHR38887:SF1">
    <property type="entry name" value="RAS MODIFICATION PROTEIN ERF4"/>
    <property type="match status" value="1"/>
</dbReference>
<sequence>MGSAKEAAASQDAGQAQDPDPDQLPSYAEASSASIAQAASSSAGQQQQSSTPRGKGPAAGPTVASPFDFSSLEASPPYALADQSALHKPIAIPQAHPDPASPFLVAYAPALLGYGIPGESWDSFLETVSAFLAARVSERALAHAADIGRAVGNVPLGIGKTVANRARHLGHSISERAKHGDILGVARGVIGGAVSLPVGAALGAVGAAVRLPGSAAVAVTRKPQTPRERVDAYLAVANKDWFGPRGLHTRILDTAQLAQFVGAPGSEAGDGEKAGQHLIDIAGHARPNQPVETQLETLERYIGELEVIGSAASLEIGLESLWLVVLRKEEKDKVREKERNKEKEKEREREKKEKEKKKKEQEREKERAKENDKVVID</sequence>
<reference evidence="2 3" key="1">
    <citation type="submission" date="2024-02" db="EMBL/GenBank/DDBJ databases">
        <title>De novo assembly and annotation of 12 fungi associated with fruit tree decline syndrome in Ontario, Canada.</title>
        <authorList>
            <person name="Sulman M."/>
            <person name="Ellouze W."/>
            <person name="Ilyukhin E."/>
        </authorList>
    </citation>
    <scope>NUCLEOTIDE SEQUENCE [LARGE SCALE GENOMIC DNA]</scope>
    <source>
        <strain evidence="2 3">M11/M66-122</strain>
    </source>
</reference>
<name>A0AAN9UVH7_9PEZI</name>
<evidence type="ECO:0000313" key="3">
    <source>
        <dbReference type="Proteomes" id="UP001320420"/>
    </source>
</evidence>
<feature type="compositionally biased region" description="Low complexity" evidence="1">
    <location>
        <begin position="26"/>
        <end position="50"/>
    </location>
</feature>
<proteinExistence type="predicted"/>
<feature type="region of interest" description="Disordered" evidence="1">
    <location>
        <begin position="332"/>
        <end position="377"/>
    </location>
</feature>
<keyword evidence="3" id="KW-1185">Reference proteome</keyword>
<evidence type="ECO:0000313" key="2">
    <source>
        <dbReference type="EMBL" id="KAK7752950.1"/>
    </source>
</evidence>
<feature type="region of interest" description="Disordered" evidence="1">
    <location>
        <begin position="1"/>
        <end position="67"/>
    </location>
</feature>
<gene>
    <name evidence="2" type="ORF">SLS62_005109</name>
</gene>
<organism evidence="2 3">
    <name type="scientific">Diatrype stigma</name>
    <dbReference type="NCBI Taxonomy" id="117547"/>
    <lineage>
        <taxon>Eukaryota</taxon>
        <taxon>Fungi</taxon>
        <taxon>Dikarya</taxon>
        <taxon>Ascomycota</taxon>
        <taxon>Pezizomycotina</taxon>
        <taxon>Sordariomycetes</taxon>
        <taxon>Xylariomycetidae</taxon>
        <taxon>Xylariales</taxon>
        <taxon>Diatrypaceae</taxon>
        <taxon>Diatrype</taxon>
    </lineage>
</organism>
<comment type="caution">
    <text evidence="2">The sequence shown here is derived from an EMBL/GenBank/DDBJ whole genome shotgun (WGS) entry which is preliminary data.</text>
</comment>
<dbReference type="Proteomes" id="UP001320420">
    <property type="component" value="Unassembled WGS sequence"/>
</dbReference>
<dbReference type="AlphaFoldDB" id="A0AAN9UVH7"/>
<accession>A0AAN9UVH7</accession>
<protein>
    <submittedName>
        <fullName evidence="2">Uncharacterized protein</fullName>
    </submittedName>
</protein>
<dbReference type="EMBL" id="JAKJXP020000033">
    <property type="protein sequence ID" value="KAK7752950.1"/>
    <property type="molecule type" value="Genomic_DNA"/>
</dbReference>
<evidence type="ECO:0000256" key="1">
    <source>
        <dbReference type="SAM" id="MobiDB-lite"/>
    </source>
</evidence>
<feature type="compositionally biased region" description="Low complexity" evidence="1">
    <location>
        <begin position="7"/>
        <end position="18"/>
    </location>
</feature>